<dbReference type="OMA" id="WINNGIW"/>
<dbReference type="Pfam" id="PF25545">
    <property type="entry name" value="DUF7924"/>
    <property type="match status" value="1"/>
</dbReference>
<feature type="region of interest" description="Disordered" evidence="1">
    <location>
        <begin position="486"/>
        <end position="553"/>
    </location>
</feature>
<dbReference type="GeneID" id="19111914"/>
<dbReference type="OrthoDB" id="5132737at2759"/>
<name>M2NDD4_BAUPA</name>
<feature type="region of interest" description="Disordered" evidence="1">
    <location>
        <begin position="436"/>
        <end position="469"/>
    </location>
</feature>
<keyword evidence="4" id="KW-1185">Reference proteome</keyword>
<dbReference type="PANTHER" id="PTHR42470">
    <property type="entry name" value="VAST DOMAIN-CONTAINING PROTEIN"/>
    <property type="match status" value="1"/>
</dbReference>
<evidence type="ECO:0000256" key="1">
    <source>
        <dbReference type="SAM" id="MobiDB-lite"/>
    </source>
</evidence>
<reference evidence="3 4" key="1">
    <citation type="journal article" date="2012" name="PLoS Pathog.">
        <title>Diverse lifestyles and strategies of plant pathogenesis encoded in the genomes of eighteen Dothideomycetes fungi.</title>
        <authorList>
            <person name="Ohm R.A."/>
            <person name="Feau N."/>
            <person name="Henrissat B."/>
            <person name="Schoch C.L."/>
            <person name="Horwitz B.A."/>
            <person name="Barry K.W."/>
            <person name="Condon B.J."/>
            <person name="Copeland A.C."/>
            <person name="Dhillon B."/>
            <person name="Glaser F."/>
            <person name="Hesse C.N."/>
            <person name="Kosti I."/>
            <person name="LaButti K."/>
            <person name="Lindquist E.A."/>
            <person name="Lucas S."/>
            <person name="Salamov A.A."/>
            <person name="Bradshaw R.E."/>
            <person name="Ciuffetti L."/>
            <person name="Hamelin R.C."/>
            <person name="Kema G.H.J."/>
            <person name="Lawrence C."/>
            <person name="Scott J.A."/>
            <person name="Spatafora J.W."/>
            <person name="Turgeon B.G."/>
            <person name="de Wit P.J.G.M."/>
            <person name="Zhong S."/>
            <person name="Goodwin S.B."/>
            <person name="Grigoriev I.V."/>
        </authorList>
    </citation>
    <scope>NUCLEOTIDE SEQUENCE [LARGE SCALE GENOMIC DNA]</scope>
    <source>
        <strain evidence="3 4">UAMH 10762</strain>
    </source>
</reference>
<evidence type="ECO:0000313" key="3">
    <source>
        <dbReference type="EMBL" id="EMC97234.1"/>
    </source>
</evidence>
<dbReference type="InterPro" id="IPR057684">
    <property type="entry name" value="DUF7924"/>
</dbReference>
<feature type="region of interest" description="Disordered" evidence="1">
    <location>
        <begin position="1"/>
        <end position="88"/>
    </location>
</feature>
<dbReference type="eggNOG" id="ENOG502SK65">
    <property type="taxonomic scope" value="Eukaryota"/>
</dbReference>
<feature type="compositionally biased region" description="Basic and acidic residues" evidence="1">
    <location>
        <begin position="130"/>
        <end position="139"/>
    </location>
</feature>
<feature type="region of interest" description="Disordered" evidence="1">
    <location>
        <begin position="112"/>
        <end position="139"/>
    </location>
</feature>
<sequence length="553" mass="63992">MARRDFQKPVKSASPTTILRRSERFRRRESAIERRDSCQRHPLPSPTSCTSSARALSRKRQRGVLDELAEERGSTKRRQTARESFRAQPVTHNPVAYWVATSTWPDPTSEEAAMATADVRRNNRRSSSSHHSDRRERLEDNGIYMKTSVLLRRESKEFCNVLLTGDHIPVPNPGYPAEKTDDVLERISGLNEARLQRDVTPWVVPSVENLFFSGCVEYAYLGEEVQAEWMRCEPMGVSRPKPDFVVGLRRAAFEKHELIKLDNYATPQGPFHFTPDLCFPFLTCEAKTGQVGLDQAHVQNIHSASIAVRAIVKLFVAVYGRGHERTENLLGRILVFSLSHNNEQVNLYGHYAVVHNNSGGGAEDFEYFRYGIANFNFTPYDGRERYKAYSFTKNLYDKFAPQHLARIREAVSRMADPVPRTGLSFDASEITLDYENSQQDSELTASHGDDVFKTPSEPASVSQKRENRQMKEQLENMERILEQLRRDNREQLDQQRKDSREQLEQQRKDSREQLEQQRKESRDREEKMEWQLEQQKKESRDQLAQLKDVLSRP</sequence>
<protein>
    <recommendedName>
        <fullName evidence="2">DUF7924 domain-containing protein</fullName>
    </recommendedName>
</protein>
<proteinExistence type="predicted"/>
<feature type="compositionally biased region" description="Basic and acidic residues" evidence="1">
    <location>
        <begin position="70"/>
        <end position="85"/>
    </location>
</feature>
<dbReference type="KEGG" id="bcom:BAUCODRAFT_32978"/>
<feature type="compositionally biased region" description="Basic and acidic residues" evidence="1">
    <location>
        <begin position="20"/>
        <end position="39"/>
    </location>
</feature>
<evidence type="ECO:0000259" key="2">
    <source>
        <dbReference type="Pfam" id="PF25545"/>
    </source>
</evidence>
<dbReference type="Proteomes" id="UP000011761">
    <property type="component" value="Unassembled WGS sequence"/>
</dbReference>
<accession>M2NDD4</accession>
<dbReference type="HOGENOM" id="CLU_492560_0_0_1"/>
<dbReference type="AlphaFoldDB" id="M2NDD4"/>
<evidence type="ECO:0000313" key="4">
    <source>
        <dbReference type="Proteomes" id="UP000011761"/>
    </source>
</evidence>
<feature type="compositionally biased region" description="Basic and acidic residues" evidence="1">
    <location>
        <begin position="486"/>
        <end position="541"/>
    </location>
</feature>
<dbReference type="RefSeq" id="XP_007675214.1">
    <property type="nucleotide sequence ID" value="XM_007677024.1"/>
</dbReference>
<dbReference type="PANTHER" id="PTHR42470:SF2">
    <property type="match status" value="1"/>
</dbReference>
<dbReference type="EMBL" id="KB445554">
    <property type="protein sequence ID" value="EMC97234.1"/>
    <property type="molecule type" value="Genomic_DNA"/>
</dbReference>
<organism evidence="3 4">
    <name type="scientific">Baudoinia panamericana (strain UAMH 10762)</name>
    <name type="common">Angels' share fungus</name>
    <name type="synonym">Baudoinia compniacensis (strain UAMH 10762)</name>
    <dbReference type="NCBI Taxonomy" id="717646"/>
    <lineage>
        <taxon>Eukaryota</taxon>
        <taxon>Fungi</taxon>
        <taxon>Dikarya</taxon>
        <taxon>Ascomycota</taxon>
        <taxon>Pezizomycotina</taxon>
        <taxon>Dothideomycetes</taxon>
        <taxon>Dothideomycetidae</taxon>
        <taxon>Mycosphaerellales</taxon>
        <taxon>Teratosphaeriaceae</taxon>
        <taxon>Baudoinia</taxon>
    </lineage>
</organism>
<gene>
    <name evidence="3" type="ORF">BAUCODRAFT_32978</name>
</gene>
<feature type="domain" description="DUF7924" evidence="2">
    <location>
        <begin position="181"/>
        <end position="411"/>
    </location>
</feature>